<evidence type="ECO:0000313" key="3">
    <source>
        <dbReference type="Proteomes" id="UP000036947"/>
    </source>
</evidence>
<proteinExistence type="predicted"/>
<sequence length="383" mass="41120">MTLVSQCPPTPVPDARSYVPIQPGVQPPSSVHRPATCEKPLSSNNNDSNPSPKQHVLEARLSTHLLGPHHLGPHHLELPGALDAALLLGGGGELAPHDLLLGPAARRDAHAGDEARGDEERADRRRLCLPARASRAARGRRGEDQGLAAVEEVGADVLELAELGFVALDKPLRVGGVGPQRRLALPPGLHPLHLHHHAAELLLVALLGALCRADDGRERVVGCAVLDERILVLRCGRRLEAPDVSLELLGAHAVGGAFAARALEFASQGRFRRDEAVDELLLLADVVLEVLDLGLGLTQVAAVFAVFCLRGCRGAAVPLRLVHRVLHATHRLFMLGRRLFGLLSCVLENLFEHNLLVFEVVKLPLQLPSRLCRHLFSLAAPGP</sequence>
<feature type="compositionally biased region" description="Low complexity" evidence="1">
    <location>
        <begin position="42"/>
        <end position="52"/>
    </location>
</feature>
<keyword evidence="3" id="KW-1185">Reference proteome</keyword>
<dbReference type="Proteomes" id="UP000036947">
    <property type="component" value="Unassembled WGS sequence"/>
</dbReference>
<evidence type="ECO:0000256" key="1">
    <source>
        <dbReference type="SAM" id="MobiDB-lite"/>
    </source>
</evidence>
<protein>
    <submittedName>
        <fullName evidence="2">Uncharacterized protein</fullName>
    </submittedName>
</protein>
<accession>A0A0L0NG39</accession>
<name>A0A0L0NG39_TOLOC</name>
<reference evidence="2 3" key="1">
    <citation type="journal article" date="2015" name="BMC Genomics">
        <title>The genome of the truffle-parasite Tolypocladium ophioglossoides and the evolution of antifungal peptaibiotics.</title>
        <authorList>
            <person name="Quandt C.A."/>
            <person name="Bushley K.E."/>
            <person name="Spatafora J.W."/>
        </authorList>
    </citation>
    <scope>NUCLEOTIDE SEQUENCE [LARGE SCALE GENOMIC DNA]</scope>
    <source>
        <strain evidence="2 3">CBS 100239</strain>
    </source>
</reference>
<feature type="region of interest" description="Disordered" evidence="1">
    <location>
        <begin position="1"/>
        <end position="54"/>
    </location>
</feature>
<dbReference type="AlphaFoldDB" id="A0A0L0NG39"/>
<evidence type="ECO:0000313" key="2">
    <source>
        <dbReference type="EMBL" id="KND93102.1"/>
    </source>
</evidence>
<dbReference type="EMBL" id="LFRF01000004">
    <property type="protein sequence ID" value="KND93102.1"/>
    <property type="molecule type" value="Genomic_DNA"/>
</dbReference>
<gene>
    <name evidence="2" type="ORF">TOPH_02114</name>
</gene>
<organism evidence="2 3">
    <name type="scientific">Tolypocladium ophioglossoides (strain CBS 100239)</name>
    <name type="common">Snaketongue truffleclub</name>
    <name type="synonym">Elaphocordyceps ophioglossoides</name>
    <dbReference type="NCBI Taxonomy" id="1163406"/>
    <lineage>
        <taxon>Eukaryota</taxon>
        <taxon>Fungi</taxon>
        <taxon>Dikarya</taxon>
        <taxon>Ascomycota</taxon>
        <taxon>Pezizomycotina</taxon>
        <taxon>Sordariomycetes</taxon>
        <taxon>Hypocreomycetidae</taxon>
        <taxon>Hypocreales</taxon>
        <taxon>Ophiocordycipitaceae</taxon>
        <taxon>Tolypocladium</taxon>
    </lineage>
</organism>
<comment type="caution">
    <text evidence="2">The sequence shown here is derived from an EMBL/GenBank/DDBJ whole genome shotgun (WGS) entry which is preliminary data.</text>
</comment>